<evidence type="ECO:0000256" key="3">
    <source>
        <dbReference type="ARBA" id="ARBA00022448"/>
    </source>
</evidence>
<feature type="transmembrane region" description="Helical" evidence="9">
    <location>
        <begin position="549"/>
        <end position="566"/>
    </location>
</feature>
<dbReference type="GO" id="GO:0009636">
    <property type="term" value="P:response to toxic substance"/>
    <property type="evidence" value="ECO:0007669"/>
    <property type="project" value="UniProtKB-ARBA"/>
</dbReference>
<feature type="transmembrane region" description="Helical" evidence="9">
    <location>
        <begin position="12"/>
        <end position="30"/>
    </location>
</feature>
<accession>A0A8J3EQ15</accession>
<feature type="transmembrane region" description="Helical" evidence="9">
    <location>
        <begin position="979"/>
        <end position="1000"/>
    </location>
</feature>
<dbReference type="EMBL" id="BMGZ01000001">
    <property type="protein sequence ID" value="GGH93550.1"/>
    <property type="molecule type" value="Genomic_DNA"/>
</dbReference>
<dbReference type="PRINTS" id="PR00702">
    <property type="entry name" value="ACRIFLAVINRP"/>
</dbReference>
<dbReference type="FunFam" id="1.20.1640.10:FF:000001">
    <property type="entry name" value="Efflux pump membrane transporter"/>
    <property type="match status" value="1"/>
</dbReference>
<sequence length="1060" mass="114336">MAKFFIDRPVFAWVIALVIMLAGIISLRILPVAQYPDIAPPSVSVSAVYPGASAKAVEDSVTQIIEQQMTGLDGLEYFSSSSSSSGAANVTLTFSGGTDPDIAQVQVQNKLARATPLLPEQVQRQGITVAKANAGFLIIVGLVAADDSYGYTEADLADYASSTLIDPVSRIEGVGNIQRFGAEYAMRVWLDTDKLTQFNLTPSDVVQAIREQNTQVSSGAIGAAPFVEGQQITATITLQSLLQTPQEFRDITLLTTESGATVRLEDVARVEVGAAEYSRVAKWNGKVATGFAVQLATGANALDTAEAVRERVTELTENTLPPGVEIIYPVDSTPFIDKSIHEVEKTLYEAVFLVFLVMLVFLQSFRATLVPMIAVPVVLLGTFAIMLAFGFSINTLTMFAMVLAIGLLVDDAIVVVENVERVMSEDGLPPREATRKSMDQITGALIGIAVVLSAVFVPMAFFPGTTGIIYRQFSITIVSAMILSVVVAIVLSPALCANLLKHKDATHEPTEKKGWRGLVSRPADWFNRSFNSLTEWYEATVDRIIRRRWLFVGVFVLLLVFAGLLSTRIPTSFLPDEDQGGAIALVQLPPSASMERTEEVMEEIRTYILEEQGDAVMGLFTASGFSFAGQGQNMGLAFIRLKDWKDRDISAQDLAGQAMGRFSQITEGMVFTIVPPPISELGNSSGFNLYLQDVGGLGHDALLDARNQLLGMAGQNPKLMGVRPNGQEDNPQYNISVDFEKAQALGLNIAQVNSTLSVAIGGLYVNDYIDRGRIKRVYVQADAPHRMMPEDIADLRVRNDEGEMIPLSAFTTAEWTYGSPQLQRYNGVPALNIQGQAAPGYSSGEAMNEIENIIGQLPQGISFEWTGLSLQEQTSGNQAPLLYALSILVVFLCLAALYESWTVPISVLLIMPLGIIGALLSAYFRGLSNDIFFQVGLLTTIGLASKNAILIVEFAKLLEEEGKELIEATLEAVRMRFRPILMTSLAFGFGVIPLALSSGAGAAARVAIGSAVLGGMIAATVFGVFFAPLFYVIIRKLTGAKPLKKPGAEDEPSASLQPAE</sequence>
<dbReference type="Pfam" id="PF00873">
    <property type="entry name" value="ACR_tran"/>
    <property type="match status" value="1"/>
</dbReference>
<evidence type="ECO:0000313" key="11">
    <source>
        <dbReference type="EMBL" id="NHK26833.1"/>
    </source>
</evidence>
<feature type="transmembrane region" description="Helical" evidence="9">
    <location>
        <begin position="1006"/>
        <end position="1034"/>
    </location>
</feature>
<dbReference type="EMBL" id="VCJR02000001">
    <property type="protein sequence ID" value="NHK26833.1"/>
    <property type="molecule type" value="Genomic_DNA"/>
</dbReference>
<dbReference type="SUPFAM" id="SSF82714">
    <property type="entry name" value="Multidrug efflux transporter AcrB TolC docking domain, DN and DC subdomains"/>
    <property type="match status" value="2"/>
</dbReference>
<proteinExistence type="inferred from homology"/>
<evidence type="ECO:0000256" key="6">
    <source>
        <dbReference type="ARBA" id="ARBA00022692"/>
    </source>
</evidence>
<dbReference type="Gene3D" id="3.30.70.1430">
    <property type="entry name" value="Multidrug efflux transporter AcrB pore domain"/>
    <property type="match status" value="2"/>
</dbReference>
<dbReference type="FunFam" id="3.30.70.1430:FF:000001">
    <property type="entry name" value="Efflux pump membrane transporter"/>
    <property type="match status" value="1"/>
</dbReference>
<comment type="similarity">
    <text evidence="2 9">Belongs to the resistance-nodulation-cell division (RND) (TC 2.A.6) family.</text>
</comment>
<evidence type="ECO:0000256" key="7">
    <source>
        <dbReference type="ARBA" id="ARBA00022989"/>
    </source>
</evidence>
<reference evidence="10" key="3">
    <citation type="submission" date="2020-09" db="EMBL/GenBank/DDBJ databases">
        <authorList>
            <person name="Sun Q."/>
            <person name="Zhou Y."/>
        </authorList>
    </citation>
    <scope>NUCLEOTIDE SEQUENCE</scope>
    <source>
        <strain evidence="10">CGMCC 1.14984</strain>
    </source>
</reference>
<feature type="transmembrane region" description="Helical" evidence="9">
    <location>
        <begin position="346"/>
        <end position="362"/>
    </location>
</feature>
<reference evidence="10" key="1">
    <citation type="journal article" date="2014" name="Int. J. Syst. Evol. Microbiol.">
        <title>Complete genome sequence of Corynebacterium casei LMG S-19264T (=DSM 44701T), isolated from a smear-ripened cheese.</title>
        <authorList>
            <consortium name="US DOE Joint Genome Institute (JGI-PGF)"/>
            <person name="Walter F."/>
            <person name="Albersmeier A."/>
            <person name="Kalinowski J."/>
            <person name="Ruckert C."/>
        </authorList>
    </citation>
    <scope>NUCLEOTIDE SEQUENCE</scope>
    <source>
        <strain evidence="10">CGMCC 1.14984</strain>
    </source>
</reference>
<dbReference type="PANTHER" id="PTHR32063:SF13">
    <property type="entry name" value="MULTIDRUG EFFLUX PUMP SUBUNIT ACRB-RELATED"/>
    <property type="match status" value="1"/>
</dbReference>
<reference evidence="11 13" key="2">
    <citation type="submission" date="2020-02" db="EMBL/GenBank/DDBJ databases">
        <title>Genome sequence of Parvularcula flava strain NH6-79.</title>
        <authorList>
            <person name="Abdul Karim M.H."/>
            <person name="Lam M.Q."/>
            <person name="Chen S.J."/>
            <person name="Yahya A."/>
            <person name="Shahir S."/>
            <person name="Shamsir M.S."/>
            <person name="Chong C.S."/>
        </authorList>
    </citation>
    <scope>NUCLEOTIDE SEQUENCE [LARGE SCALE GENOMIC DNA]</scope>
    <source>
        <strain evidence="11 13">NH6-79</strain>
    </source>
</reference>
<evidence type="ECO:0000256" key="8">
    <source>
        <dbReference type="ARBA" id="ARBA00023136"/>
    </source>
</evidence>
<dbReference type="NCBIfam" id="TIGR00915">
    <property type="entry name" value="2A0602"/>
    <property type="match status" value="1"/>
</dbReference>
<keyword evidence="13" id="KW-1185">Reference proteome</keyword>
<keyword evidence="3 9" id="KW-0813">Transport</keyword>
<dbReference type="SUPFAM" id="SSF82693">
    <property type="entry name" value="Multidrug efflux transporter AcrB pore domain, PN1, PN2, PC1 and PC2 subdomains"/>
    <property type="match status" value="4"/>
</dbReference>
<dbReference type="GO" id="GO:0042910">
    <property type="term" value="F:xenobiotic transmembrane transporter activity"/>
    <property type="evidence" value="ECO:0007669"/>
    <property type="project" value="TreeGrafter"/>
</dbReference>
<keyword evidence="7 9" id="KW-1133">Transmembrane helix</keyword>
<dbReference type="Proteomes" id="UP000621856">
    <property type="component" value="Unassembled WGS sequence"/>
</dbReference>
<evidence type="ECO:0000313" key="13">
    <source>
        <dbReference type="Proteomes" id="UP000818603"/>
    </source>
</evidence>
<comment type="subcellular location">
    <subcellularLocation>
        <location evidence="1 9">Cell inner membrane</location>
        <topology evidence="1 9">Multi-pass membrane protein</topology>
    </subcellularLocation>
</comment>
<dbReference type="Gene3D" id="3.30.70.1320">
    <property type="entry name" value="Multidrug efflux transporter AcrB pore domain like"/>
    <property type="match status" value="1"/>
</dbReference>
<evidence type="ECO:0000256" key="2">
    <source>
        <dbReference type="ARBA" id="ARBA00010942"/>
    </source>
</evidence>
<dbReference type="GO" id="GO:0005886">
    <property type="term" value="C:plasma membrane"/>
    <property type="evidence" value="ECO:0007669"/>
    <property type="project" value="UniProtKB-SubCell"/>
</dbReference>
<keyword evidence="8 9" id="KW-0472">Membrane</keyword>
<evidence type="ECO:0000256" key="5">
    <source>
        <dbReference type="ARBA" id="ARBA00022519"/>
    </source>
</evidence>
<keyword evidence="5 9" id="KW-0997">Cell inner membrane</keyword>
<protein>
    <recommendedName>
        <fullName evidence="9">Efflux pump membrane transporter</fullName>
    </recommendedName>
</protein>
<dbReference type="RefSeq" id="WP_155137055.1">
    <property type="nucleotide sequence ID" value="NZ_BMGZ01000001.1"/>
</dbReference>
<evidence type="ECO:0000256" key="4">
    <source>
        <dbReference type="ARBA" id="ARBA00022475"/>
    </source>
</evidence>
<dbReference type="Gene3D" id="1.20.1640.10">
    <property type="entry name" value="Multidrug efflux transporter AcrB transmembrane domain"/>
    <property type="match status" value="2"/>
</dbReference>
<evidence type="ECO:0000313" key="10">
    <source>
        <dbReference type="EMBL" id="GGH93550.1"/>
    </source>
</evidence>
<feature type="transmembrane region" description="Helical" evidence="9">
    <location>
        <begin position="473"/>
        <end position="500"/>
    </location>
</feature>
<dbReference type="InterPro" id="IPR001036">
    <property type="entry name" value="Acrflvin-R"/>
</dbReference>
<comment type="caution">
    <text evidence="10">The sequence shown here is derived from an EMBL/GenBank/DDBJ whole genome shotgun (WGS) entry which is preliminary data.</text>
</comment>
<evidence type="ECO:0000313" key="12">
    <source>
        <dbReference type="Proteomes" id="UP000621856"/>
    </source>
</evidence>
<name>A0A8J3EQ15_9PROT</name>
<feature type="transmembrane region" description="Helical" evidence="9">
    <location>
        <begin position="881"/>
        <end position="898"/>
    </location>
</feature>
<organism evidence="10 12">
    <name type="scientific">Aquisalinus luteolus</name>
    <dbReference type="NCBI Taxonomy" id="1566827"/>
    <lineage>
        <taxon>Bacteria</taxon>
        <taxon>Pseudomonadati</taxon>
        <taxon>Pseudomonadota</taxon>
        <taxon>Alphaproteobacteria</taxon>
        <taxon>Parvularculales</taxon>
        <taxon>Parvularculaceae</taxon>
        <taxon>Aquisalinus</taxon>
    </lineage>
</organism>
<dbReference type="InterPro" id="IPR027463">
    <property type="entry name" value="AcrB_DN_DC_subdom"/>
</dbReference>
<dbReference type="Gene3D" id="3.30.70.1440">
    <property type="entry name" value="Multidrug efflux transporter AcrB pore domain"/>
    <property type="match status" value="1"/>
</dbReference>
<dbReference type="PANTHER" id="PTHR32063">
    <property type="match status" value="1"/>
</dbReference>
<keyword evidence="6 9" id="KW-0812">Transmembrane</keyword>
<dbReference type="GO" id="GO:0015562">
    <property type="term" value="F:efflux transmembrane transporter activity"/>
    <property type="evidence" value="ECO:0007669"/>
    <property type="project" value="InterPro"/>
</dbReference>
<feature type="transmembrane region" description="Helical" evidence="9">
    <location>
        <begin position="905"/>
        <end position="925"/>
    </location>
</feature>
<dbReference type="SUPFAM" id="SSF82866">
    <property type="entry name" value="Multidrug efflux transporter AcrB transmembrane domain"/>
    <property type="match status" value="2"/>
</dbReference>
<evidence type="ECO:0000256" key="9">
    <source>
        <dbReference type="RuleBase" id="RU364070"/>
    </source>
</evidence>
<dbReference type="AlphaFoldDB" id="A0A8J3EQ15"/>
<keyword evidence="4" id="KW-1003">Cell membrane</keyword>
<dbReference type="Proteomes" id="UP000818603">
    <property type="component" value="Unassembled WGS sequence"/>
</dbReference>
<comment type="caution">
    <text evidence="9">Lacks conserved residue(s) required for the propagation of feature annotation.</text>
</comment>
<dbReference type="NCBIfam" id="NF000282">
    <property type="entry name" value="RND_permease_1"/>
    <property type="match status" value="1"/>
</dbReference>
<dbReference type="Gene3D" id="3.30.2090.10">
    <property type="entry name" value="Multidrug efflux transporter AcrB TolC docking domain, DN and DC subdomains"/>
    <property type="match status" value="2"/>
</dbReference>
<evidence type="ECO:0000256" key="1">
    <source>
        <dbReference type="ARBA" id="ARBA00004429"/>
    </source>
</evidence>
<feature type="transmembrane region" description="Helical" evidence="9">
    <location>
        <begin position="440"/>
        <end position="461"/>
    </location>
</feature>
<dbReference type="InterPro" id="IPR004764">
    <property type="entry name" value="MdtF-like"/>
</dbReference>
<gene>
    <name evidence="10" type="primary">acrB2</name>
    <name evidence="11" type="ORF">FF098_002780</name>
    <name evidence="10" type="ORF">GCM10011355_05650</name>
</gene>
<feature type="transmembrane region" description="Helical" evidence="9">
    <location>
        <begin position="369"/>
        <end position="393"/>
    </location>
</feature>